<name>A0A365H2I3_9ACTN</name>
<evidence type="ECO:0000313" key="3">
    <source>
        <dbReference type="EMBL" id="RAY13236.1"/>
    </source>
</evidence>
<comment type="similarity">
    <text evidence="1">Belongs to the short-chain dehydrogenases/reductases (SDR) family.</text>
</comment>
<evidence type="ECO:0000313" key="4">
    <source>
        <dbReference type="Proteomes" id="UP000251891"/>
    </source>
</evidence>
<proteinExistence type="inferred from homology"/>
<comment type="caution">
    <text evidence="3">The sequence shown here is derived from an EMBL/GenBank/DDBJ whole genome shotgun (WGS) entry which is preliminary data.</text>
</comment>
<sequence length="307" mass="32792">MARSFASIPDQSGRVAVVTGANSGLGEVTATELARQGAHVVLACRSLERGRAAVERLRAEVPGARAEARQVDLADLSSIRAFAAGWDHERLDLLVNNAGISTVPFARTADGFESQFGVNHLGPFALTGLLLPRLLAAPDPRVVTLGSEGHRFARFDPARLDPTGGGRYNTFAAYARSKRANLYFALELQRRAGDRLRSVAAAPCVCRTGILTGGANAGRGRAYHTMIALMLRLAFRPVADGARFPLYAATDPDVPGGSYVAPGSPLKFYGAPAVRTRDRVLRHAEAARALWELSETRTGVRYAFAPA</sequence>
<dbReference type="InterPro" id="IPR002347">
    <property type="entry name" value="SDR_fam"/>
</dbReference>
<dbReference type="PRINTS" id="PR00081">
    <property type="entry name" value="GDHRDH"/>
</dbReference>
<evidence type="ECO:0000256" key="2">
    <source>
        <dbReference type="ARBA" id="ARBA00023002"/>
    </source>
</evidence>
<dbReference type="AlphaFoldDB" id="A0A365H2I3"/>
<dbReference type="Pfam" id="PF00106">
    <property type="entry name" value="adh_short"/>
    <property type="match status" value="1"/>
</dbReference>
<dbReference type="EMBL" id="QLYX01000010">
    <property type="protein sequence ID" value="RAY13236.1"/>
    <property type="molecule type" value="Genomic_DNA"/>
</dbReference>
<dbReference type="GO" id="GO:0016491">
    <property type="term" value="F:oxidoreductase activity"/>
    <property type="evidence" value="ECO:0007669"/>
    <property type="project" value="UniProtKB-KW"/>
</dbReference>
<dbReference type="Proteomes" id="UP000251891">
    <property type="component" value="Unassembled WGS sequence"/>
</dbReference>
<keyword evidence="2" id="KW-0560">Oxidoreductase</keyword>
<dbReference type="PANTHER" id="PTHR24320">
    <property type="entry name" value="RETINOL DEHYDROGENASE"/>
    <property type="match status" value="1"/>
</dbReference>
<dbReference type="PANTHER" id="PTHR24320:SF148">
    <property type="entry name" value="NAD(P)-BINDING ROSSMANN-FOLD SUPERFAMILY PROTEIN"/>
    <property type="match status" value="1"/>
</dbReference>
<protein>
    <submittedName>
        <fullName evidence="3">Short-chain dehydrogenase</fullName>
    </submittedName>
</protein>
<dbReference type="Gene3D" id="3.40.50.720">
    <property type="entry name" value="NAD(P)-binding Rossmann-like Domain"/>
    <property type="match status" value="1"/>
</dbReference>
<accession>A0A365H2I3</accession>
<keyword evidence="4" id="KW-1185">Reference proteome</keyword>
<dbReference type="InterPro" id="IPR036291">
    <property type="entry name" value="NAD(P)-bd_dom_sf"/>
</dbReference>
<dbReference type="SUPFAM" id="SSF51735">
    <property type="entry name" value="NAD(P)-binding Rossmann-fold domains"/>
    <property type="match status" value="1"/>
</dbReference>
<gene>
    <name evidence="3" type="ORF">DPM19_21115</name>
</gene>
<reference evidence="3 4" key="1">
    <citation type="submission" date="2018-06" db="EMBL/GenBank/DDBJ databases">
        <title>Actinomadura craniellae sp. nov. isolated from marine sponge Craniella sp.</title>
        <authorList>
            <person name="Li L."/>
            <person name="Xu Q.H."/>
            <person name="Lin H.W."/>
            <person name="Lu Y.H."/>
        </authorList>
    </citation>
    <scope>NUCLEOTIDE SEQUENCE [LARGE SCALE GENOMIC DNA]</scope>
    <source>
        <strain evidence="3 4">LHW63021</strain>
    </source>
</reference>
<organism evidence="3 4">
    <name type="scientific">Actinomadura craniellae</name>
    <dbReference type="NCBI Taxonomy" id="2231787"/>
    <lineage>
        <taxon>Bacteria</taxon>
        <taxon>Bacillati</taxon>
        <taxon>Actinomycetota</taxon>
        <taxon>Actinomycetes</taxon>
        <taxon>Streptosporangiales</taxon>
        <taxon>Thermomonosporaceae</taxon>
        <taxon>Actinomadura</taxon>
    </lineage>
</organism>
<dbReference type="RefSeq" id="WP_111869930.1">
    <property type="nucleotide sequence ID" value="NZ_QLYX01000010.1"/>
</dbReference>
<evidence type="ECO:0000256" key="1">
    <source>
        <dbReference type="ARBA" id="ARBA00006484"/>
    </source>
</evidence>
<dbReference type="OrthoDB" id="4577644at2"/>